<reference evidence="1 2" key="1">
    <citation type="submission" date="2015-06" db="EMBL/GenBank/DDBJ databases">
        <title>Draft Genome Sequence of Parabacteroides goldsteinii with Putative Novel Metallo-Beta-Lactamases Isolated from a Blood Culture from a Human Patient.</title>
        <authorList>
            <person name="Krogh T.J."/>
            <person name="Agergaard C.N."/>
            <person name="Moller-Jensen J."/>
            <person name="Justesen U.S."/>
        </authorList>
    </citation>
    <scope>NUCLEOTIDE SEQUENCE [LARGE SCALE GENOMIC DNA]</scope>
    <source>
        <strain evidence="1 2">910340</strain>
    </source>
</reference>
<dbReference type="PATRIC" id="fig|328812.4.peg.711"/>
<dbReference type="Proteomes" id="UP000036166">
    <property type="component" value="Unassembled WGS sequence"/>
</dbReference>
<proteinExistence type="predicted"/>
<accession>A0A0J6CNH3</accession>
<organism evidence="1 2">
    <name type="scientific">Parabacteroides goldsteinii</name>
    <dbReference type="NCBI Taxonomy" id="328812"/>
    <lineage>
        <taxon>Bacteria</taxon>
        <taxon>Pseudomonadati</taxon>
        <taxon>Bacteroidota</taxon>
        <taxon>Bacteroidia</taxon>
        <taxon>Bacteroidales</taxon>
        <taxon>Tannerellaceae</taxon>
        <taxon>Parabacteroides</taxon>
    </lineage>
</organism>
<dbReference type="EMBL" id="LFJV01000012">
    <property type="protein sequence ID" value="KMM34738.1"/>
    <property type="molecule type" value="Genomic_DNA"/>
</dbReference>
<dbReference type="GeneID" id="69983559"/>
<sequence length="75" mass="9271">MALKRKYSPPQPNRPRVHKVTFMLNDEEQKAVDRYLARYNIENKSRWYRETILSHILKTLEEDYPTLFKETEMRR</sequence>
<dbReference type="AlphaFoldDB" id="A0A0J6CNH3"/>
<protein>
    <submittedName>
        <fullName evidence="1">Uncharacterized protein</fullName>
    </submittedName>
</protein>
<name>A0A0J6CNH3_9BACT</name>
<dbReference type="RefSeq" id="WP_009859950.1">
    <property type="nucleotide sequence ID" value="NZ_AP031410.1"/>
</dbReference>
<evidence type="ECO:0000313" key="2">
    <source>
        <dbReference type="Proteomes" id="UP000036166"/>
    </source>
</evidence>
<evidence type="ECO:0000313" key="1">
    <source>
        <dbReference type="EMBL" id="KMM34738.1"/>
    </source>
</evidence>
<comment type="caution">
    <text evidence="1">The sequence shown here is derived from an EMBL/GenBank/DDBJ whole genome shotgun (WGS) entry which is preliminary data.</text>
</comment>
<gene>
    <name evidence="1" type="ORF">ACM15_04920</name>
</gene>